<feature type="transmembrane region" description="Helical" evidence="1">
    <location>
        <begin position="32"/>
        <end position="52"/>
    </location>
</feature>
<accession>A0ABU9AW25</accession>
<comment type="caution">
    <text evidence="2">The sequence shown here is derived from an EMBL/GenBank/DDBJ whole genome shotgun (WGS) entry which is preliminary data.</text>
</comment>
<dbReference type="RefSeq" id="WP_341405215.1">
    <property type="nucleotide sequence ID" value="NZ_JBBUKT010000005.1"/>
</dbReference>
<name>A0ABU9AW25_9BACT</name>
<keyword evidence="3" id="KW-1185">Reference proteome</keyword>
<keyword evidence="1" id="KW-0812">Transmembrane</keyword>
<reference evidence="2 3" key="1">
    <citation type="submission" date="2024-04" db="EMBL/GenBank/DDBJ databases">
        <title>Luteolibacter sp. isolated from soil.</title>
        <authorList>
            <person name="An J."/>
        </authorList>
    </citation>
    <scope>NUCLEOTIDE SEQUENCE [LARGE SCALE GENOMIC DNA]</scope>
    <source>
        <strain evidence="2 3">Y139</strain>
    </source>
</reference>
<proteinExistence type="predicted"/>
<dbReference type="Proteomes" id="UP001371305">
    <property type="component" value="Unassembled WGS sequence"/>
</dbReference>
<evidence type="ECO:0000313" key="2">
    <source>
        <dbReference type="EMBL" id="MEK7951590.1"/>
    </source>
</evidence>
<keyword evidence="1" id="KW-0472">Membrane</keyword>
<organism evidence="2 3">
    <name type="scientific">Luteolibacter soli</name>
    <dbReference type="NCBI Taxonomy" id="3135280"/>
    <lineage>
        <taxon>Bacteria</taxon>
        <taxon>Pseudomonadati</taxon>
        <taxon>Verrucomicrobiota</taxon>
        <taxon>Verrucomicrobiia</taxon>
        <taxon>Verrucomicrobiales</taxon>
        <taxon>Verrucomicrobiaceae</taxon>
        <taxon>Luteolibacter</taxon>
    </lineage>
</organism>
<keyword evidence="1" id="KW-1133">Transmembrane helix</keyword>
<gene>
    <name evidence="2" type="ORF">WKV53_13825</name>
</gene>
<sequence length="195" mass="20983">MILDAIVSLFASIFLVIVEGLAAAFVPLVNLLAAGLEIIISLFISGFQLGRLHRREKDQQGNSPGSRASSSPSPLSGILALLLLLGTVSLLVIPWITHRKITLLAEDGHSLPFAALVIHTHDGDQHQRTDSAGNIRIPRFTTTAVTVKDPRYVPQTWQKSAIGSQLTVSRTVLGSSLDIVADRLLKPAKDKPSND</sequence>
<protein>
    <recommendedName>
        <fullName evidence="4">NfeD-like C-terminal domain-containing protein</fullName>
    </recommendedName>
</protein>
<dbReference type="EMBL" id="JBBUKT010000005">
    <property type="protein sequence ID" value="MEK7951590.1"/>
    <property type="molecule type" value="Genomic_DNA"/>
</dbReference>
<feature type="transmembrane region" description="Helical" evidence="1">
    <location>
        <begin position="73"/>
        <end position="96"/>
    </location>
</feature>
<evidence type="ECO:0000256" key="1">
    <source>
        <dbReference type="SAM" id="Phobius"/>
    </source>
</evidence>
<evidence type="ECO:0000313" key="3">
    <source>
        <dbReference type="Proteomes" id="UP001371305"/>
    </source>
</evidence>
<evidence type="ECO:0008006" key="4">
    <source>
        <dbReference type="Google" id="ProtNLM"/>
    </source>
</evidence>